<feature type="compositionally biased region" description="Basic and acidic residues" evidence="1">
    <location>
        <begin position="1"/>
        <end position="10"/>
    </location>
</feature>
<feature type="compositionally biased region" description="Basic residues" evidence="1">
    <location>
        <begin position="27"/>
        <end position="37"/>
    </location>
</feature>
<dbReference type="Proteomes" id="UP001177670">
    <property type="component" value="Unassembled WGS sequence"/>
</dbReference>
<reference evidence="2" key="1">
    <citation type="submission" date="2021-10" db="EMBL/GenBank/DDBJ databases">
        <title>Melipona bicolor Genome sequencing and assembly.</title>
        <authorList>
            <person name="Araujo N.S."/>
            <person name="Arias M.C."/>
        </authorList>
    </citation>
    <scope>NUCLEOTIDE SEQUENCE</scope>
    <source>
        <strain evidence="2">USP_2M_L1-L4_2017</strain>
        <tissue evidence="2">Whole body</tissue>
    </source>
</reference>
<protein>
    <submittedName>
        <fullName evidence="2">Uncharacterized protein</fullName>
    </submittedName>
</protein>
<feature type="region of interest" description="Disordered" evidence="1">
    <location>
        <begin position="1"/>
        <end position="68"/>
    </location>
</feature>
<proteinExistence type="predicted"/>
<evidence type="ECO:0000313" key="3">
    <source>
        <dbReference type="Proteomes" id="UP001177670"/>
    </source>
</evidence>
<accession>A0AA40FZM0</accession>
<feature type="compositionally biased region" description="Polar residues" evidence="1">
    <location>
        <begin position="43"/>
        <end position="56"/>
    </location>
</feature>
<dbReference type="EMBL" id="JAHYIQ010000010">
    <property type="protein sequence ID" value="KAK1128272.1"/>
    <property type="molecule type" value="Genomic_DNA"/>
</dbReference>
<sequence length="98" mass="11196">MKEKTKDKFIETSTGIRETEKTEKNRVRPTVRVHRREHLGTPMITNGTQWNSSSRRPSCHVDDTDDTETGLTRTCWSIALCSNRLAVYNGQTETQSAI</sequence>
<name>A0AA40FZM0_9HYME</name>
<evidence type="ECO:0000313" key="2">
    <source>
        <dbReference type="EMBL" id="KAK1128272.1"/>
    </source>
</evidence>
<evidence type="ECO:0000256" key="1">
    <source>
        <dbReference type="SAM" id="MobiDB-lite"/>
    </source>
</evidence>
<feature type="compositionally biased region" description="Basic and acidic residues" evidence="1">
    <location>
        <begin position="17"/>
        <end position="26"/>
    </location>
</feature>
<dbReference type="AlphaFoldDB" id="A0AA40FZM0"/>
<comment type="caution">
    <text evidence="2">The sequence shown here is derived from an EMBL/GenBank/DDBJ whole genome shotgun (WGS) entry which is preliminary data.</text>
</comment>
<organism evidence="2 3">
    <name type="scientific">Melipona bicolor</name>
    <dbReference type="NCBI Taxonomy" id="60889"/>
    <lineage>
        <taxon>Eukaryota</taxon>
        <taxon>Metazoa</taxon>
        <taxon>Ecdysozoa</taxon>
        <taxon>Arthropoda</taxon>
        <taxon>Hexapoda</taxon>
        <taxon>Insecta</taxon>
        <taxon>Pterygota</taxon>
        <taxon>Neoptera</taxon>
        <taxon>Endopterygota</taxon>
        <taxon>Hymenoptera</taxon>
        <taxon>Apocrita</taxon>
        <taxon>Aculeata</taxon>
        <taxon>Apoidea</taxon>
        <taxon>Anthophila</taxon>
        <taxon>Apidae</taxon>
        <taxon>Melipona</taxon>
    </lineage>
</organism>
<gene>
    <name evidence="2" type="ORF">K0M31_002742</name>
</gene>
<keyword evidence="3" id="KW-1185">Reference proteome</keyword>